<dbReference type="GO" id="GO:0050906">
    <property type="term" value="P:detection of stimulus involved in sensory perception"/>
    <property type="evidence" value="ECO:0007669"/>
    <property type="project" value="UniProtKB-ARBA"/>
</dbReference>
<comment type="subcellular location">
    <subcellularLocation>
        <location evidence="1">Cell membrane</location>
        <topology evidence="1">Multi-pass membrane protein</topology>
    </subcellularLocation>
</comment>
<evidence type="ECO:0000256" key="1">
    <source>
        <dbReference type="ARBA" id="ARBA00004651"/>
    </source>
</evidence>
<evidence type="ECO:0000256" key="6">
    <source>
        <dbReference type="ARBA" id="ARBA00023136"/>
    </source>
</evidence>
<dbReference type="GO" id="GO:0005886">
    <property type="term" value="C:plasma membrane"/>
    <property type="evidence" value="ECO:0007669"/>
    <property type="project" value="UniProtKB-SubCell"/>
</dbReference>
<dbReference type="Gene3D" id="1.10.287.70">
    <property type="match status" value="1"/>
</dbReference>
<organism evidence="11 12">
    <name type="scientific">Portunus trituberculatus</name>
    <name type="common">Swimming crab</name>
    <name type="synonym">Neptunus trituberculatus</name>
    <dbReference type="NCBI Taxonomy" id="210409"/>
    <lineage>
        <taxon>Eukaryota</taxon>
        <taxon>Metazoa</taxon>
        <taxon>Ecdysozoa</taxon>
        <taxon>Arthropoda</taxon>
        <taxon>Crustacea</taxon>
        <taxon>Multicrustacea</taxon>
        <taxon>Malacostraca</taxon>
        <taxon>Eumalacostraca</taxon>
        <taxon>Eucarida</taxon>
        <taxon>Decapoda</taxon>
        <taxon>Pleocyemata</taxon>
        <taxon>Brachyura</taxon>
        <taxon>Eubrachyura</taxon>
        <taxon>Portunoidea</taxon>
        <taxon>Portunidae</taxon>
        <taxon>Portuninae</taxon>
        <taxon>Portunus</taxon>
    </lineage>
</organism>
<dbReference type="AlphaFoldDB" id="A0A5B7JH10"/>
<dbReference type="Pfam" id="PF00060">
    <property type="entry name" value="Lig_chan"/>
    <property type="match status" value="1"/>
</dbReference>
<evidence type="ECO:0000313" key="12">
    <source>
        <dbReference type="Proteomes" id="UP000324222"/>
    </source>
</evidence>
<keyword evidence="3" id="KW-1003">Cell membrane</keyword>
<dbReference type="OrthoDB" id="6349620at2759"/>
<keyword evidence="4 9" id="KW-0812">Transmembrane</keyword>
<keyword evidence="6 9" id="KW-0472">Membrane</keyword>
<evidence type="ECO:0000259" key="10">
    <source>
        <dbReference type="Pfam" id="PF00060"/>
    </source>
</evidence>
<keyword evidence="8" id="KW-0325">Glycoprotein</keyword>
<evidence type="ECO:0000256" key="8">
    <source>
        <dbReference type="ARBA" id="ARBA00023180"/>
    </source>
</evidence>
<evidence type="ECO:0000256" key="4">
    <source>
        <dbReference type="ARBA" id="ARBA00022692"/>
    </source>
</evidence>
<accession>A0A5B7JH10</accession>
<keyword evidence="5 9" id="KW-1133">Transmembrane helix</keyword>
<comment type="similarity">
    <text evidence="2">Belongs to the glutamate-gated ion channel (TC 1.A.10.1) family.</text>
</comment>
<dbReference type="InterPro" id="IPR001320">
    <property type="entry name" value="Iontro_rcpt_C"/>
</dbReference>
<keyword evidence="7 11" id="KW-0675">Receptor</keyword>
<feature type="domain" description="Ionotropic glutamate receptor C-terminal" evidence="10">
    <location>
        <begin position="22"/>
        <end position="85"/>
    </location>
</feature>
<evidence type="ECO:0000256" key="2">
    <source>
        <dbReference type="ARBA" id="ARBA00008685"/>
    </source>
</evidence>
<feature type="transmembrane region" description="Helical" evidence="9">
    <location>
        <begin position="46"/>
        <end position="67"/>
    </location>
</feature>
<dbReference type="PANTHER" id="PTHR42643:SF24">
    <property type="entry name" value="IONOTROPIC RECEPTOR 60A"/>
    <property type="match status" value="1"/>
</dbReference>
<reference evidence="11 12" key="1">
    <citation type="submission" date="2019-05" db="EMBL/GenBank/DDBJ databases">
        <title>Another draft genome of Portunus trituberculatus and its Hox gene families provides insights of decapod evolution.</title>
        <authorList>
            <person name="Jeong J.-H."/>
            <person name="Song I."/>
            <person name="Kim S."/>
            <person name="Choi T."/>
            <person name="Kim D."/>
            <person name="Ryu S."/>
            <person name="Kim W."/>
        </authorList>
    </citation>
    <scope>NUCLEOTIDE SEQUENCE [LARGE SCALE GENOMIC DNA]</scope>
    <source>
        <tissue evidence="11">Muscle</tissue>
    </source>
</reference>
<evidence type="ECO:0000256" key="3">
    <source>
        <dbReference type="ARBA" id="ARBA00022475"/>
    </source>
</evidence>
<evidence type="ECO:0000256" key="5">
    <source>
        <dbReference type="ARBA" id="ARBA00022989"/>
    </source>
</evidence>
<name>A0A5B7JH10_PORTR</name>
<comment type="caution">
    <text evidence="11">The sequence shown here is derived from an EMBL/GenBank/DDBJ whole genome shotgun (WGS) entry which is preliminary data.</text>
</comment>
<keyword evidence="12" id="KW-1185">Reference proteome</keyword>
<dbReference type="InterPro" id="IPR052192">
    <property type="entry name" value="Insect_Ionotropic_Sensory_Rcpt"/>
</dbReference>
<evidence type="ECO:0000313" key="11">
    <source>
        <dbReference type="EMBL" id="MPC91614.1"/>
    </source>
</evidence>
<sequence>MSIQDIAQTEPTLKNGGLVWLYVLRPMLSHALPRLPVTHSQRVFVAAWWLTSLILTTAYTANLIAFLTIPLYPKKLQTVEELAESNYRSIFC</sequence>
<proteinExistence type="inferred from homology"/>
<evidence type="ECO:0000256" key="9">
    <source>
        <dbReference type="SAM" id="Phobius"/>
    </source>
</evidence>
<gene>
    <name evidence="11" type="primary">glr-2_3</name>
    <name evidence="11" type="ORF">E2C01_086661</name>
</gene>
<protein>
    <submittedName>
        <fullName evidence="11">Glutamate receptor 2</fullName>
    </submittedName>
</protein>
<dbReference type="EMBL" id="VSRR010088382">
    <property type="protein sequence ID" value="MPC91614.1"/>
    <property type="molecule type" value="Genomic_DNA"/>
</dbReference>
<dbReference type="PANTHER" id="PTHR42643">
    <property type="entry name" value="IONOTROPIC RECEPTOR 20A-RELATED"/>
    <property type="match status" value="1"/>
</dbReference>
<dbReference type="Proteomes" id="UP000324222">
    <property type="component" value="Unassembled WGS sequence"/>
</dbReference>
<evidence type="ECO:0000256" key="7">
    <source>
        <dbReference type="ARBA" id="ARBA00023170"/>
    </source>
</evidence>
<dbReference type="GO" id="GO:0015276">
    <property type="term" value="F:ligand-gated monoatomic ion channel activity"/>
    <property type="evidence" value="ECO:0007669"/>
    <property type="project" value="InterPro"/>
</dbReference>